<dbReference type="Gene3D" id="3.30.70.980">
    <property type="match status" value="1"/>
</dbReference>
<dbReference type="InterPro" id="IPR029072">
    <property type="entry name" value="YebC-like"/>
</dbReference>
<dbReference type="SUPFAM" id="SSF75625">
    <property type="entry name" value="YebC-like"/>
    <property type="match status" value="1"/>
</dbReference>
<protein>
    <recommendedName>
        <fullName evidence="1">TACO1/YebC-like second and third domain-containing protein</fullName>
    </recommendedName>
</protein>
<evidence type="ECO:0000259" key="1">
    <source>
        <dbReference type="Pfam" id="PF01709"/>
    </source>
</evidence>
<dbReference type="EMBL" id="CP111012">
    <property type="protein sequence ID" value="WAQ95008.1"/>
    <property type="molecule type" value="Genomic_DNA"/>
</dbReference>
<name>A0ABY7DFZ4_MYAAR</name>
<dbReference type="Proteomes" id="UP001164746">
    <property type="component" value="Chromosome 1"/>
</dbReference>
<evidence type="ECO:0000313" key="2">
    <source>
        <dbReference type="EMBL" id="WAQ95008.1"/>
    </source>
</evidence>
<keyword evidence="3" id="KW-1185">Reference proteome</keyword>
<evidence type="ECO:0000313" key="3">
    <source>
        <dbReference type="Proteomes" id="UP001164746"/>
    </source>
</evidence>
<gene>
    <name evidence="2" type="ORF">MAR_007479</name>
</gene>
<organism evidence="2 3">
    <name type="scientific">Mya arenaria</name>
    <name type="common">Soft-shell clam</name>
    <dbReference type="NCBI Taxonomy" id="6604"/>
    <lineage>
        <taxon>Eukaryota</taxon>
        <taxon>Metazoa</taxon>
        <taxon>Spiralia</taxon>
        <taxon>Lophotrochozoa</taxon>
        <taxon>Mollusca</taxon>
        <taxon>Bivalvia</taxon>
        <taxon>Autobranchia</taxon>
        <taxon>Heteroconchia</taxon>
        <taxon>Euheterodonta</taxon>
        <taxon>Imparidentia</taxon>
        <taxon>Neoheterodontei</taxon>
        <taxon>Myida</taxon>
        <taxon>Myoidea</taxon>
        <taxon>Myidae</taxon>
        <taxon>Mya</taxon>
    </lineage>
</organism>
<reference evidence="2" key="1">
    <citation type="submission" date="2022-11" db="EMBL/GenBank/DDBJ databases">
        <title>Centuries of genome instability and evolution in soft-shell clam transmissible cancer (bioRxiv).</title>
        <authorList>
            <person name="Hart S.F.M."/>
            <person name="Yonemitsu M.A."/>
            <person name="Giersch R.M."/>
            <person name="Beal B.F."/>
            <person name="Arriagada G."/>
            <person name="Davis B.W."/>
            <person name="Ostrander E.A."/>
            <person name="Goff S.P."/>
            <person name="Metzger M.J."/>
        </authorList>
    </citation>
    <scope>NUCLEOTIDE SEQUENCE</scope>
    <source>
        <strain evidence="2">MELC-2E11</strain>
        <tissue evidence="2">Siphon/mantle</tissue>
    </source>
</reference>
<dbReference type="PANTHER" id="PTHR12532">
    <property type="entry name" value="TRANSLATIONAL ACTIVATOR OF CYTOCHROME C OXIDASE 1"/>
    <property type="match status" value="1"/>
</dbReference>
<proteinExistence type="predicted"/>
<dbReference type="Pfam" id="PF01709">
    <property type="entry name" value="Transcrip_reg"/>
    <property type="match status" value="1"/>
</dbReference>
<accession>A0ABY7DFZ4</accession>
<sequence>MTYCSSLHRNNSQNFQHQPTVTSVTVFCSLQEYGWCSVQVLQLKVMHRPIKARNGGPEEKGNKKMTDVIEQMKKAGVPKQNIKSMIDNIVSNMDPYLEIAIEVGAEDVIITKDENNDQIIIKFHCDPKHLPRVTSEVQETHGLNVTNTEVEFTPLRYCVLEHEEDFKAVDTIIQKVENYTGVVRVIDNITVPEE</sequence>
<dbReference type="InterPro" id="IPR002876">
    <property type="entry name" value="Transcrip_reg_TACO1-like"/>
</dbReference>
<feature type="domain" description="TACO1/YebC-like second and third" evidence="1">
    <location>
        <begin position="90"/>
        <end position="189"/>
    </location>
</feature>
<dbReference type="InterPro" id="IPR026564">
    <property type="entry name" value="Transcrip_reg_TACO1-like_dom3"/>
</dbReference>
<dbReference type="InterPro" id="IPR048300">
    <property type="entry name" value="TACO1_YebC-like_2nd/3rd_dom"/>
</dbReference>
<dbReference type="PANTHER" id="PTHR12532:SF0">
    <property type="entry name" value="TRANSLATIONAL ACTIVATOR OF CYTOCHROME C OXIDASE 1"/>
    <property type="match status" value="1"/>
</dbReference>